<feature type="compositionally biased region" description="Polar residues" evidence="1">
    <location>
        <begin position="40"/>
        <end position="51"/>
    </location>
</feature>
<organism evidence="2 3">
    <name type="scientific">Tritrichomonas foetus</name>
    <dbReference type="NCBI Taxonomy" id="1144522"/>
    <lineage>
        <taxon>Eukaryota</taxon>
        <taxon>Metamonada</taxon>
        <taxon>Parabasalia</taxon>
        <taxon>Tritrichomonadida</taxon>
        <taxon>Tritrichomonadidae</taxon>
        <taxon>Tritrichomonas</taxon>
    </lineage>
</organism>
<dbReference type="AlphaFoldDB" id="A0A1J4KV57"/>
<dbReference type="Proteomes" id="UP000179807">
    <property type="component" value="Unassembled WGS sequence"/>
</dbReference>
<dbReference type="EMBL" id="MLAK01000261">
    <property type="protein sequence ID" value="OHT15201.1"/>
    <property type="molecule type" value="Genomic_DNA"/>
</dbReference>
<feature type="region of interest" description="Disordered" evidence="1">
    <location>
        <begin position="29"/>
        <end position="52"/>
    </location>
</feature>
<dbReference type="GeneID" id="94832492"/>
<comment type="caution">
    <text evidence="2">The sequence shown here is derived from an EMBL/GenBank/DDBJ whole genome shotgun (WGS) entry which is preliminary data.</text>
</comment>
<evidence type="ECO:0000313" key="3">
    <source>
        <dbReference type="Proteomes" id="UP000179807"/>
    </source>
</evidence>
<name>A0A1J4KV57_9EUKA</name>
<reference evidence="2" key="1">
    <citation type="submission" date="2016-10" db="EMBL/GenBank/DDBJ databases">
        <authorList>
            <person name="Benchimol M."/>
            <person name="Almeida L.G."/>
            <person name="Vasconcelos A.T."/>
            <person name="Perreira-Neves A."/>
            <person name="Rosa I.A."/>
            <person name="Tasca T."/>
            <person name="Bogo M.R."/>
            <person name="de Souza W."/>
        </authorList>
    </citation>
    <scope>NUCLEOTIDE SEQUENCE [LARGE SCALE GENOMIC DNA]</scope>
    <source>
        <strain evidence="2">K</strain>
    </source>
</reference>
<evidence type="ECO:0000313" key="2">
    <source>
        <dbReference type="EMBL" id="OHT15201.1"/>
    </source>
</evidence>
<accession>A0A1J4KV57</accession>
<dbReference type="RefSeq" id="XP_068368337.1">
    <property type="nucleotide sequence ID" value="XM_068497788.1"/>
</dbReference>
<keyword evidence="3" id="KW-1185">Reference proteome</keyword>
<evidence type="ECO:0000256" key="1">
    <source>
        <dbReference type="SAM" id="MobiDB-lite"/>
    </source>
</evidence>
<protein>
    <submittedName>
        <fullName evidence="2">Uncharacterized protein</fullName>
    </submittedName>
</protein>
<gene>
    <name evidence="2" type="ORF">TRFO_14396</name>
</gene>
<sequence length="187" mass="21536">MFFSNTLKKLISSFNPEIFNHKKEMSNKPSFLPEEGFSPDSPSSRHQNQSRVIPERCKSQFVSLEYSISKEQPSLPLEIEELPNLSEFLSPNEISLLCESQQSDLNEQTSKIVDSLSKSEINNYIIATKLEEFSNEIATNIQYLENAPEFQPNYLNIQETRGSINVSRKFFDIPNEKIFSEIPKMFA</sequence>
<dbReference type="VEuPathDB" id="TrichDB:TRFO_14396"/>
<proteinExistence type="predicted"/>